<proteinExistence type="predicted"/>
<dbReference type="HOGENOM" id="CLU_058267_1_0_1"/>
<feature type="non-terminal residue" evidence="1">
    <location>
        <position position="200"/>
    </location>
</feature>
<evidence type="ECO:0000313" key="2">
    <source>
        <dbReference type="Proteomes" id="UP000011761"/>
    </source>
</evidence>
<dbReference type="Proteomes" id="UP000011761">
    <property type="component" value="Unassembled WGS sequence"/>
</dbReference>
<accession>M2MYL7</accession>
<organism evidence="1 2">
    <name type="scientific">Baudoinia panamericana (strain UAMH 10762)</name>
    <name type="common">Angels' share fungus</name>
    <name type="synonym">Baudoinia compniacensis (strain UAMH 10762)</name>
    <dbReference type="NCBI Taxonomy" id="717646"/>
    <lineage>
        <taxon>Eukaryota</taxon>
        <taxon>Fungi</taxon>
        <taxon>Dikarya</taxon>
        <taxon>Ascomycota</taxon>
        <taxon>Pezizomycotina</taxon>
        <taxon>Dothideomycetes</taxon>
        <taxon>Dothideomycetidae</taxon>
        <taxon>Mycosphaerellales</taxon>
        <taxon>Teratosphaeriaceae</taxon>
        <taxon>Baudoinia</taxon>
    </lineage>
</organism>
<evidence type="ECO:0000313" key="1">
    <source>
        <dbReference type="EMBL" id="EMC91759.1"/>
    </source>
</evidence>
<dbReference type="KEGG" id="bcom:BAUCODRAFT_49760"/>
<dbReference type="InterPro" id="IPR023346">
    <property type="entry name" value="Lysozyme-like_dom_sf"/>
</dbReference>
<dbReference type="GeneID" id="19114909"/>
<dbReference type="EMBL" id="KB445563">
    <property type="protein sequence ID" value="EMC91759.1"/>
    <property type="molecule type" value="Genomic_DNA"/>
</dbReference>
<protein>
    <recommendedName>
        <fullName evidence="3">Glycoside hydrolase family 23 protein</fullName>
    </recommendedName>
</protein>
<dbReference type="AlphaFoldDB" id="M2MYL7"/>
<evidence type="ECO:0008006" key="3">
    <source>
        <dbReference type="Google" id="ProtNLM"/>
    </source>
</evidence>
<keyword evidence="2" id="KW-1185">Reference proteome</keyword>
<feature type="non-terminal residue" evidence="1">
    <location>
        <position position="1"/>
    </location>
</feature>
<dbReference type="RefSeq" id="XP_007680980.1">
    <property type="nucleotide sequence ID" value="XM_007682790.1"/>
</dbReference>
<dbReference type="OrthoDB" id="1193027at2759"/>
<dbReference type="Gene3D" id="1.10.530.10">
    <property type="match status" value="1"/>
</dbReference>
<reference evidence="1 2" key="1">
    <citation type="journal article" date="2012" name="PLoS Pathog.">
        <title>Diverse lifestyles and strategies of plant pathogenesis encoded in the genomes of eighteen Dothideomycetes fungi.</title>
        <authorList>
            <person name="Ohm R.A."/>
            <person name="Feau N."/>
            <person name="Henrissat B."/>
            <person name="Schoch C.L."/>
            <person name="Horwitz B.A."/>
            <person name="Barry K.W."/>
            <person name="Condon B.J."/>
            <person name="Copeland A.C."/>
            <person name="Dhillon B."/>
            <person name="Glaser F."/>
            <person name="Hesse C.N."/>
            <person name="Kosti I."/>
            <person name="LaButti K."/>
            <person name="Lindquist E.A."/>
            <person name="Lucas S."/>
            <person name="Salamov A.A."/>
            <person name="Bradshaw R.E."/>
            <person name="Ciuffetti L."/>
            <person name="Hamelin R.C."/>
            <person name="Kema G.H.J."/>
            <person name="Lawrence C."/>
            <person name="Scott J.A."/>
            <person name="Spatafora J.W."/>
            <person name="Turgeon B.G."/>
            <person name="de Wit P.J.G.M."/>
            <person name="Zhong S."/>
            <person name="Goodwin S.B."/>
            <person name="Grigoriev I.V."/>
        </authorList>
    </citation>
    <scope>NUCLEOTIDE SEQUENCE [LARGE SCALE GENOMIC DNA]</scope>
    <source>
        <strain evidence="1 2">UAMH 10762</strain>
    </source>
</reference>
<dbReference type="eggNOG" id="ENOG502QTS6">
    <property type="taxonomic scope" value="Eukaryota"/>
</dbReference>
<gene>
    <name evidence="1" type="ORF">BAUCODRAFT_49760</name>
</gene>
<dbReference type="SUPFAM" id="SSF53955">
    <property type="entry name" value="Lysozyme-like"/>
    <property type="match status" value="1"/>
</dbReference>
<sequence>LYLGDGTTAQGWPSMSAWTNFESMWTANLPIISISCTQFGEPNNSDQESADVKSAIQSVSSASGVDERFILAVVMQESKGCVRAPTTNWGVRNPGLMQDHDGSGTCNDAGTVQNPCPSSEITQMITDGTEGTAAGDGLVQTLSEANASDVSKYYKAARIYNSGSIASSGLLQDGIATHCYASDIANRLTGWVNAATTCTL</sequence>
<dbReference type="OMA" id="VNAPSAC"/>
<name>M2MYL7_BAUPA</name>